<name>A0A7W6BP87_9SPHN</name>
<protein>
    <recommendedName>
        <fullName evidence="1">Rhamnogalacturonase A/B/Epimerase-like pectate lyase domain-containing protein</fullName>
    </recommendedName>
</protein>
<dbReference type="Pfam" id="PF12708">
    <property type="entry name" value="Pect-lyase_RHGA_epim"/>
    <property type="match status" value="1"/>
</dbReference>
<dbReference type="InterPro" id="IPR012334">
    <property type="entry name" value="Pectin_lyas_fold"/>
</dbReference>
<evidence type="ECO:0000259" key="1">
    <source>
        <dbReference type="Pfam" id="PF12708"/>
    </source>
</evidence>
<dbReference type="SUPFAM" id="SSF51126">
    <property type="entry name" value="Pectin lyase-like"/>
    <property type="match status" value="1"/>
</dbReference>
<dbReference type="InterPro" id="IPR024535">
    <property type="entry name" value="RHGA/B-epi-like_pectate_lyase"/>
</dbReference>
<comment type="caution">
    <text evidence="2">The sequence shown here is derived from an EMBL/GenBank/DDBJ whole genome shotgun (WGS) entry which is preliminary data.</text>
</comment>
<evidence type="ECO:0000313" key="2">
    <source>
        <dbReference type="EMBL" id="MBB3928832.1"/>
    </source>
</evidence>
<organism evidence="2 3">
    <name type="scientific">Sphingobium jiangsuense</name>
    <dbReference type="NCBI Taxonomy" id="870476"/>
    <lineage>
        <taxon>Bacteria</taxon>
        <taxon>Pseudomonadati</taxon>
        <taxon>Pseudomonadota</taxon>
        <taxon>Alphaproteobacteria</taxon>
        <taxon>Sphingomonadales</taxon>
        <taxon>Sphingomonadaceae</taxon>
        <taxon>Sphingobium</taxon>
    </lineage>
</organism>
<dbReference type="InterPro" id="IPR011050">
    <property type="entry name" value="Pectin_lyase_fold/virulence"/>
</dbReference>
<reference evidence="2 3" key="1">
    <citation type="submission" date="2020-08" db="EMBL/GenBank/DDBJ databases">
        <title>Genomic Encyclopedia of Type Strains, Phase IV (KMG-IV): sequencing the most valuable type-strain genomes for metagenomic binning, comparative biology and taxonomic classification.</title>
        <authorList>
            <person name="Goeker M."/>
        </authorList>
    </citation>
    <scope>NUCLEOTIDE SEQUENCE [LARGE SCALE GENOMIC DNA]</scope>
    <source>
        <strain evidence="2 3">DSM 26189</strain>
    </source>
</reference>
<gene>
    <name evidence="2" type="ORF">GGR43_004577</name>
</gene>
<keyword evidence="3" id="KW-1185">Reference proteome</keyword>
<dbReference type="AlphaFoldDB" id="A0A7W6BP87"/>
<proteinExistence type="predicted"/>
<dbReference type="RefSeq" id="WP_188074008.1">
    <property type="nucleotide sequence ID" value="NZ_JACIDT010000037.1"/>
</dbReference>
<dbReference type="Proteomes" id="UP000571950">
    <property type="component" value="Unassembled WGS sequence"/>
</dbReference>
<sequence length="570" mass="58792">MAVSPSVRINVSGARGVRGAASGPLGLGSVDAEAITNDPSEQGAILDKLGLTSPAGAGMVGFSHASDYPAGTLGRKGRDYISVKDAPFNAVGDGDTDDTAAFAAAINFCLANKKALYIPGGNKYRIASRITVTMPNPAVGPMATWAFSRLTIFGDGMDNTEVFCPSNGFLRVVGSSQQHSVDLTGFSVTAGTAGGNTAIEMDCGAYPFFGEWTAKSVIRLHFRGSDGINNVFFWGTAVEAIDWSNIDFSHSMFDGASTPAGTGVITRSNAGEFVCVFDFTAVHFRFLALGYRYGTGSQSANLNACFFAMNNTDVYAPEGGVNHQGLSITNSDCFKFAPGDGVYIACSVPNFVFSGNRWAVHAGYRGVAMDIVNQASIIGNQFFPDTDPNTAVSAIDIDGTVSGSHCLIDDNNFASTTFGARLKSGSSNVRFGPGNVYTEGMTLVEDAGAGNRIGALLASPAAKIGYVAGAGATVTQATSKTTGVTINTPVGQIITHDAALPGGSAARFTVTNSAVKATDIVTVLAQNGDYEAKAFDIADGSFRIALKNDTGASLSNAVTLNFAIVSGAAA</sequence>
<dbReference type="Gene3D" id="2.160.20.10">
    <property type="entry name" value="Single-stranded right-handed beta-helix, Pectin lyase-like"/>
    <property type="match status" value="1"/>
</dbReference>
<dbReference type="EMBL" id="JACIDT010000037">
    <property type="protein sequence ID" value="MBB3928832.1"/>
    <property type="molecule type" value="Genomic_DNA"/>
</dbReference>
<feature type="domain" description="Rhamnogalacturonase A/B/Epimerase-like pectate lyase" evidence="1">
    <location>
        <begin position="81"/>
        <end position="206"/>
    </location>
</feature>
<evidence type="ECO:0000313" key="3">
    <source>
        <dbReference type="Proteomes" id="UP000571950"/>
    </source>
</evidence>
<accession>A0A7W6BP87</accession>